<evidence type="ECO:0000313" key="1">
    <source>
        <dbReference type="EMBL" id="KZT04252.1"/>
    </source>
</evidence>
<dbReference type="EMBL" id="KV427637">
    <property type="protein sequence ID" value="KZT04252.1"/>
    <property type="molecule type" value="Genomic_DNA"/>
</dbReference>
<dbReference type="InParanoid" id="A0A165D6N8"/>
<dbReference type="RefSeq" id="XP_040761992.1">
    <property type="nucleotide sequence ID" value="XM_040907162.1"/>
</dbReference>
<proteinExistence type="predicted"/>
<evidence type="ECO:0000313" key="2">
    <source>
        <dbReference type="Proteomes" id="UP000076871"/>
    </source>
</evidence>
<reference evidence="1 2" key="1">
    <citation type="journal article" date="2016" name="Mol. Biol. Evol.">
        <title>Comparative Genomics of Early-Diverging Mushroom-Forming Fungi Provides Insights into the Origins of Lignocellulose Decay Capabilities.</title>
        <authorList>
            <person name="Nagy L.G."/>
            <person name="Riley R."/>
            <person name="Tritt A."/>
            <person name="Adam C."/>
            <person name="Daum C."/>
            <person name="Floudas D."/>
            <person name="Sun H."/>
            <person name="Yadav J.S."/>
            <person name="Pangilinan J."/>
            <person name="Larsson K.H."/>
            <person name="Matsuura K."/>
            <person name="Barry K."/>
            <person name="Labutti K."/>
            <person name="Kuo R."/>
            <person name="Ohm R.A."/>
            <person name="Bhattacharya S.S."/>
            <person name="Shirouzu T."/>
            <person name="Yoshinaga Y."/>
            <person name="Martin F.M."/>
            <person name="Grigoriev I.V."/>
            <person name="Hibbett D.S."/>
        </authorList>
    </citation>
    <scope>NUCLEOTIDE SEQUENCE [LARGE SCALE GENOMIC DNA]</scope>
    <source>
        <strain evidence="1 2">93-53</strain>
    </source>
</reference>
<accession>A0A165D6N8</accession>
<name>A0A165D6N8_9APHY</name>
<sequence length="314" mass="34853">MGHQRKQLLIGEPLLLASSIAQESEDVPYQDSGLLVKQGASIEIGTSAMSQTPHGCPHHHIYQILNSIFRQRGPQLRMNKGPYHSKSILQKNRTGYAFAGESHSVGLQVIIHHHLDQYLHQVLRLDLLDQVVEDPGLHGLHACQVQGFHHGCHLLVCDYLEADLSGDQLPDLGLISETHLRLVVERPGPEPQDPHHACVGVHHGLNGHQHSLTLWWAPLVSHWKTMSEVSNELIEVLSEYPHILKVMFGSGQLTADAALPFMARMAVGLQSPVVQTEVRHHPQSHEDMIAERLLNGDLQFILNRCMASCAMPAG</sequence>
<dbReference type="Proteomes" id="UP000076871">
    <property type="component" value="Unassembled WGS sequence"/>
</dbReference>
<organism evidence="1 2">
    <name type="scientific">Laetiporus sulphureus 93-53</name>
    <dbReference type="NCBI Taxonomy" id="1314785"/>
    <lineage>
        <taxon>Eukaryota</taxon>
        <taxon>Fungi</taxon>
        <taxon>Dikarya</taxon>
        <taxon>Basidiomycota</taxon>
        <taxon>Agaricomycotina</taxon>
        <taxon>Agaricomycetes</taxon>
        <taxon>Polyporales</taxon>
        <taxon>Laetiporus</taxon>
    </lineage>
</organism>
<keyword evidence="2" id="KW-1185">Reference proteome</keyword>
<dbReference type="AlphaFoldDB" id="A0A165D6N8"/>
<gene>
    <name evidence="1" type="ORF">LAESUDRAFT_715598</name>
</gene>
<dbReference type="GeneID" id="63824191"/>
<protein>
    <submittedName>
        <fullName evidence="1">Uncharacterized protein</fullName>
    </submittedName>
</protein>